<protein>
    <submittedName>
        <fullName evidence="2">Uncharacterized protein</fullName>
    </submittedName>
</protein>
<dbReference type="AlphaFoldDB" id="A0A9D4K1Y3"/>
<dbReference type="EMBL" id="JAIWYP010000005">
    <property type="protein sequence ID" value="KAH3829357.1"/>
    <property type="molecule type" value="Genomic_DNA"/>
</dbReference>
<reference evidence="2" key="1">
    <citation type="journal article" date="2019" name="bioRxiv">
        <title>The Genome of the Zebra Mussel, Dreissena polymorpha: A Resource for Invasive Species Research.</title>
        <authorList>
            <person name="McCartney M.A."/>
            <person name="Auch B."/>
            <person name="Kono T."/>
            <person name="Mallez S."/>
            <person name="Zhang Y."/>
            <person name="Obille A."/>
            <person name="Becker A."/>
            <person name="Abrahante J.E."/>
            <person name="Garbe J."/>
            <person name="Badalamenti J.P."/>
            <person name="Herman A."/>
            <person name="Mangelson H."/>
            <person name="Liachko I."/>
            <person name="Sullivan S."/>
            <person name="Sone E.D."/>
            <person name="Koren S."/>
            <person name="Silverstein K.A.T."/>
            <person name="Beckman K.B."/>
            <person name="Gohl D.M."/>
        </authorList>
    </citation>
    <scope>NUCLEOTIDE SEQUENCE</scope>
    <source>
        <strain evidence="2">Duluth1</strain>
        <tissue evidence="2">Whole animal</tissue>
    </source>
</reference>
<accession>A0A9D4K1Y3</accession>
<name>A0A9D4K1Y3_DREPO</name>
<gene>
    <name evidence="2" type="ORF">DPMN_131353</name>
</gene>
<comment type="caution">
    <text evidence="2">The sequence shown here is derived from an EMBL/GenBank/DDBJ whole genome shotgun (WGS) entry which is preliminary data.</text>
</comment>
<evidence type="ECO:0000256" key="1">
    <source>
        <dbReference type="SAM" id="MobiDB-lite"/>
    </source>
</evidence>
<keyword evidence="3" id="KW-1185">Reference proteome</keyword>
<feature type="compositionally biased region" description="Basic and acidic residues" evidence="1">
    <location>
        <begin position="118"/>
        <end position="127"/>
    </location>
</feature>
<dbReference type="Proteomes" id="UP000828390">
    <property type="component" value="Unassembled WGS sequence"/>
</dbReference>
<evidence type="ECO:0000313" key="3">
    <source>
        <dbReference type="Proteomes" id="UP000828390"/>
    </source>
</evidence>
<reference evidence="2" key="2">
    <citation type="submission" date="2020-11" db="EMBL/GenBank/DDBJ databases">
        <authorList>
            <person name="McCartney M.A."/>
            <person name="Auch B."/>
            <person name="Kono T."/>
            <person name="Mallez S."/>
            <person name="Becker A."/>
            <person name="Gohl D.M."/>
            <person name="Silverstein K.A.T."/>
            <person name="Koren S."/>
            <person name="Bechman K.B."/>
            <person name="Herman A."/>
            <person name="Abrahante J.E."/>
            <person name="Garbe J."/>
        </authorList>
    </citation>
    <scope>NUCLEOTIDE SEQUENCE</scope>
    <source>
        <strain evidence="2">Duluth1</strain>
        <tissue evidence="2">Whole animal</tissue>
    </source>
</reference>
<proteinExistence type="predicted"/>
<feature type="region of interest" description="Disordered" evidence="1">
    <location>
        <begin position="44"/>
        <end position="401"/>
    </location>
</feature>
<evidence type="ECO:0000313" key="2">
    <source>
        <dbReference type="EMBL" id="KAH3829357.1"/>
    </source>
</evidence>
<sequence length="401" mass="42356">MGVFRLGTSFQALEASVGEKQALRDRSPRPNVFVLSGTIGSKNTKTAIASPPGEMLGRNQAADSGHCPVYRLDPSSALFDPRDGPGVRLKGHQLHQRDSRARRMRAFALPHPRGPGVYEHHLDQRDRRPSRKRAFALPPPPGPGGLRPKGYHPRSAGPSDESKKSVRAPPPPGARGSTSTGTPPRSAGPSGESKKSVRAPPPRGPGGLRRAKSKRIPLRSAGPSAESKKSVRAPPPPGPGGLRPKGHHLDQRDRRGESKKSVRAPPTRGPGGLRTPPRSAGPSGESRKSVRAPPPPGPGGLRPQEDHLDQRGPSGESKKSVRPSPPPGPGGLRKTTSISGTVGRVEKERSPIPYPGARGSTSERTPPRSAGPSGESNKSVRAPPSRTHPPPGPWGLRLPRP</sequence>
<organism evidence="2 3">
    <name type="scientific">Dreissena polymorpha</name>
    <name type="common">Zebra mussel</name>
    <name type="synonym">Mytilus polymorpha</name>
    <dbReference type="NCBI Taxonomy" id="45954"/>
    <lineage>
        <taxon>Eukaryota</taxon>
        <taxon>Metazoa</taxon>
        <taxon>Spiralia</taxon>
        <taxon>Lophotrochozoa</taxon>
        <taxon>Mollusca</taxon>
        <taxon>Bivalvia</taxon>
        <taxon>Autobranchia</taxon>
        <taxon>Heteroconchia</taxon>
        <taxon>Euheterodonta</taxon>
        <taxon>Imparidentia</taxon>
        <taxon>Neoheterodontei</taxon>
        <taxon>Myida</taxon>
        <taxon>Dreissenoidea</taxon>
        <taxon>Dreissenidae</taxon>
        <taxon>Dreissena</taxon>
    </lineage>
</organism>
<feature type="compositionally biased region" description="Basic and acidic residues" evidence="1">
    <location>
        <begin position="247"/>
        <end position="260"/>
    </location>
</feature>